<dbReference type="PANTHER" id="PTHR21725:SF1">
    <property type="entry name" value="E3 UBIQUITIN-PROTEIN LIGASE UBR4"/>
    <property type="match status" value="1"/>
</dbReference>
<evidence type="ECO:0000256" key="1">
    <source>
        <dbReference type="PROSITE-ProRule" id="PRU01388"/>
    </source>
</evidence>
<feature type="region of interest" description="UBR4 E3 catalytic module" evidence="1">
    <location>
        <begin position="886"/>
        <end position="1525"/>
    </location>
</feature>
<comment type="similarity">
    <text evidence="1">Belongs to the UBR4 family.</text>
</comment>
<dbReference type="Pfam" id="PF13764">
    <property type="entry name" value="E3_UbLigase_R4"/>
    <property type="match status" value="2"/>
</dbReference>
<feature type="compositionally biased region" description="Low complexity" evidence="2">
    <location>
        <begin position="193"/>
        <end position="202"/>
    </location>
</feature>
<dbReference type="EMBL" id="HBGY01026684">
    <property type="protein sequence ID" value="CAD9600524.1"/>
    <property type="molecule type" value="Transcribed_RNA"/>
</dbReference>
<dbReference type="InterPro" id="IPR045189">
    <property type="entry name" value="UBR4-like"/>
</dbReference>
<feature type="region of interest" description="Disordered" evidence="2">
    <location>
        <begin position="1009"/>
        <end position="1047"/>
    </location>
</feature>
<accession>A0A7S2PHU6</accession>
<feature type="compositionally biased region" description="Acidic residues" evidence="2">
    <location>
        <begin position="102"/>
        <end position="116"/>
    </location>
</feature>
<feature type="compositionally biased region" description="Low complexity" evidence="2">
    <location>
        <begin position="500"/>
        <end position="511"/>
    </location>
</feature>
<dbReference type="GO" id="GO:0008270">
    <property type="term" value="F:zinc ion binding"/>
    <property type="evidence" value="ECO:0007669"/>
    <property type="project" value="UniProtKB-KW"/>
</dbReference>
<keyword evidence="1" id="KW-0862">Zinc</keyword>
<dbReference type="InterPro" id="IPR025704">
    <property type="entry name" value="E3_Ub_ligase_UBR4_C"/>
</dbReference>
<dbReference type="PANTHER" id="PTHR21725">
    <property type="entry name" value="E3 UBIQUITIN-PROTEIN LIGASE UBR4"/>
    <property type="match status" value="1"/>
</dbReference>
<feature type="compositionally biased region" description="Polar residues" evidence="2">
    <location>
        <begin position="1014"/>
        <end position="1026"/>
    </location>
</feature>
<proteinExistence type="inferred from homology"/>
<gene>
    <name evidence="4" type="ORF">LDAN0321_LOCUS16526</name>
</gene>
<name>A0A7S2PHU6_9STRA</name>
<evidence type="ECO:0000259" key="3">
    <source>
        <dbReference type="Pfam" id="PF13764"/>
    </source>
</evidence>
<protein>
    <recommendedName>
        <fullName evidence="3">E3 ubiquitin ligase UBR4 C-terminal domain-containing protein</fullName>
    </recommendedName>
</protein>
<feature type="domain" description="E3 ubiquitin ligase UBR4 C-terminal" evidence="3">
    <location>
        <begin position="633"/>
        <end position="1487"/>
    </location>
</feature>
<keyword evidence="1" id="KW-0479">Metal-binding</keyword>
<reference evidence="4" key="1">
    <citation type="submission" date="2021-01" db="EMBL/GenBank/DDBJ databases">
        <authorList>
            <person name="Corre E."/>
            <person name="Pelletier E."/>
            <person name="Niang G."/>
            <person name="Scheremetjew M."/>
            <person name="Finn R."/>
            <person name="Kale V."/>
            <person name="Holt S."/>
            <person name="Cochrane G."/>
            <person name="Meng A."/>
            <person name="Brown T."/>
            <person name="Cohen L."/>
        </authorList>
    </citation>
    <scope>NUCLEOTIDE SEQUENCE</scope>
    <source>
        <strain evidence="4">B650</strain>
    </source>
</reference>
<feature type="region of interest" description="Disordered" evidence="2">
    <location>
        <begin position="495"/>
        <end position="516"/>
    </location>
</feature>
<organism evidence="4">
    <name type="scientific">Leptocylindrus danicus</name>
    <dbReference type="NCBI Taxonomy" id="163516"/>
    <lineage>
        <taxon>Eukaryota</taxon>
        <taxon>Sar</taxon>
        <taxon>Stramenopiles</taxon>
        <taxon>Ochrophyta</taxon>
        <taxon>Bacillariophyta</taxon>
        <taxon>Coscinodiscophyceae</taxon>
        <taxon>Chaetocerotophycidae</taxon>
        <taxon>Leptocylindrales</taxon>
        <taxon>Leptocylindraceae</taxon>
        <taxon>Leptocylindrus</taxon>
    </lineage>
</organism>
<evidence type="ECO:0000313" key="4">
    <source>
        <dbReference type="EMBL" id="CAD9600524.1"/>
    </source>
</evidence>
<feature type="region of interest" description="Disordered" evidence="2">
    <location>
        <begin position="1407"/>
        <end position="1440"/>
    </location>
</feature>
<feature type="compositionally biased region" description="Acidic residues" evidence="2">
    <location>
        <begin position="79"/>
        <end position="91"/>
    </location>
</feature>
<feature type="compositionally biased region" description="Acidic residues" evidence="2">
    <location>
        <begin position="1"/>
        <end position="63"/>
    </location>
</feature>
<feature type="region of interest" description="Disordered" evidence="2">
    <location>
        <begin position="1"/>
        <end position="240"/>
    </location>
</feature>
<dbReference type="PROSITE" id="PS52043">
    <property type="entry name" value="UBR4_E3"/>
    <property type="match status" value="1"/>
</dbReference>
<sequence>MADDIMDGIGMEDADMDCEDDDIDDDDDDIDDEEDIEDGNGHDDEDEEDDIMEEVDEEDDEDPVVVVQDGSSSMHIGMDDDDEDEDDDDYCNPDVHGGGGVADDEDEEDEEDDEDEPIHFLHVQDDDEQQQQQQHDDDDSNQDTIRSNGSMNDDDDDDDEEEEQQTQQEDVDDTLPSSTTTTTNAGQPPLSFNSNNNSNSNNKDGDDGDGNNTTKQANTNNNTNNNDTPSSPTSTSTSTLTAADRKRYYLTACVHILESQYPAIININMNNAAVVTGDATKMSSVCHQNQHVGMSIEKQKQKQKQMAMITLPLPSIQQLIHSMNITIRPPPKPLALKLFLRRAPSQEEFFRGSLSKNPILLSSLRHQHPQQNNRSSAITAAVDVSSSSASNIANNDNNEPLMSDLRQHIANDLQMGDSAELLELLVAGKIIDMGLKVRVVQQVLWRRHVLDNNGGGGSGNAGGSASSIANSMGLNMGMSLGMGMNLSMNISSGGGGGASGNNNDANDPNGGYSSDASVTSLPPMVVTYRLAGVDGEATEDVVSELVDGEEKEKMDEEKEFAITRIVAEAGTGRCFGILLRCIEDEVREVLKSIRRDEIMCKKCKSKTGGGGNKGKRRNPSKEAFLSSPACPALVLLKHCCKLKSNRKKMVEARAPTRMLRILLDILGTITSDDSGESGTRSSCGGQSTSDCLQGLIEILASDMSSITDDDDGGGGGDATTEDANMCAAEDAEDTSTVQVLLESLTESESTTLTAPLRKIIADLLPFLTYGQKSSSKALAEQFVAHIQFPRLAYTLNGGNSNIVMDTFVQTLLTLPPVVVCNELRAQLLSLGFTGSTAQFIMQDAPRLPPPWSPALNCSTIGAKRKRSKADTEALEEQWRAYYSREPGLLMALRMLIGLCTKHGSTQTALVNCDGFVQLCHWMESTSISAANDTSAAASSSSGETRNELGLVAETLLDALQEGNEYCKSKIKAARKATKDRKKELAEERRSRALVGMNIAALTSGGAAAFDKATESTSPSSNTVTTRRSAKVASADKSKEADSTAAAKPSWMAEMEAMEDEEGLTCAVCQEGRVFQPTELLGLYVFMKKVVIPQNKGGSKSCIDGTSLFLSLPMSMPRSLLGSIADEMLFRPAKAAVASVRRQSSSSSSSGSSSSRLSHFVTTVTGGNAIHYTCHARAKQADRNHPKAPKGEWEGAALRNSRVSCNSIFPLVSSLKNSEVPLVVFENSLANYQSSIANVVGARPKSMVWTVLHDARLLLLRIAYGEPLNADCGGGSLLSNTSLILQLLLMAEMFIKNSELEAQSAASVDHVRYLSAAFLSAMEIIGAEDYRVSSKSLMKNSTDASLMACMCCIIFNNMNVDSASESTEEKSFAKDLWKKYRNLFAHGIIRLAGRRKAQGVVNSGCISGRSGRSRSRANSLGEEDLDEGSGDISTSILGKRGQPTLESESGYLRPMLTLFVILDQLSTAFNPDQMDDEKLSSSAESIAAKIELCRATESIYDVCGIAKLNMSHEQILQKFEEGYNLV</sequence>
<keyword evidence="1" id="KW-0863">Zinc-finger</keyword>
<feature type="compositionally biased region" description="Low complexity" evidence="2">
    <location>
        <begin position="210"/>
        <end position="239"/>
    </location>
</feature>
<feature type="domain" description="E3 ubiquitin ligase UBR4 C-terminal" evidence="3">
    <location>
        <begin position="398"/>
        <end position="575"/>
    </location>
</feature>
<feature type="compositionally biased region" description="Acidic residues" evidence="2">
    <location>
        <begin position="152"/>
        <end position="173"/>
    </location>
</feature>
<evidence type="ECO:0000256" key="2">
    <source>
        <dbReference type="SAM" id="MobiDB-lite"/>
    </source>
</evidence>